<evidence type="ECO:0000313" key="3">
    <source>
        <dbReference type="EMBL" id="KAJ5077885.1"/>
    </source>
</evidence>
<feature type="transmembrane region" description="Helical" evidence="1">
    <location>
        <begin position="182"/>
        <end position="203"/>
    </location>
</feature>
<feature type="transmembrane region" description="Helical" evidence="1">
    <location>
        <begin position="249"/>
        <end position="270"/>
    </location>
</feature>
<evidence type="ECO:0000256" key="1">
    <source>
        <dbReference type="SAM" id="Phobius"/>
    </source>
</evidence>
<proteinExistence type="predicted"/>
<comment type="caution">
    <text evidence="3">The sequence shown here is derived from an EMBL/GenBank/DDBJ whole genome shotgun (WGS) entry which is preliminary data.</text>
</comment>
<dbReference type="Pfam" id="PF10269">
    <property type="entry name" value="Tmemb_185A"/>
    <property type="match status" value="1"/>
</dbReference>
<keyword evidence="1" id="KW-0812">Transmembrane</keyword>
<organism evidence="3 4">
    <name type="scientific">Anaeramoeba ignava</name>
    <name type="common">Anaerobic marine amoeba</name>
    <dbReference type="NCBI Taxonomy" id="1746090"/>
    <lineage>
        <taxon>Eukaryota</taxon>
        <taxon>Metamonada</taxon>
        <taxon>Anaeramoebidae</taxon>
        <taxon>Anaeramoeba</taxon>
    </lineage>
</organism>
<feature type="transmembrane region" description="Helical" evidence="1">
    <location>
        <begin position="101"/>
        <end position="123"/>
    </location>
</feature>
<keyword evidence="1" id="KW-0472">Membrane</keyword>
<evidence type="ECO:0000313" key="4">
    <source>
        <dbReference type="Proteomes" id="UP001149090"/>
    </source>
</evidence>
<feature type="transmembrane region" description="Helical" evidence="1">
    <location>
        <begin position="282"/>
        <end position="302"/>
    </location>
</feature>
<feature type="transmembrane region" description="Helical" evidence="1">
    <location>
        <begin position="426"/>
        <end position="450"/>
    </location>
</feature>
<evidence type="ECO:0000259" key="2">
    <source>
        <dbReference type="Pfam" id="PF12937"/>
    </source>
</evidence>
<feature type="transmembrane region" description="Helical" evidence="1">
    <location>
        <begin position="358"/>
        <end position="382"/>
    </location>
</feature>
<feature type="transmembrane region" description="Helical" evidence="1">
    <location>
        <begin position="322"/>
        <end position="346"/>
    </location>
</feature>
<feature type="domain" description="F-box" evidence="2">
    <location>
        <begin position="51"/>
        <end position="89"/>
    </location>
</feature>
<dbReference type="Proteomes" id="UP001149090">
    <property type="component" value="Unassembled WGS sequence"/>
</dbReference>
<dbReference type="Gene3D" id="1.20.1280.50">
    <property type="match status" value="1"/>
</dbReference>
<reference evidence="3" key="1">
    <citation type="submission" date="2022-10" db="EMBL/GenBank/DDBJ databases">
        <title>Novel sulphate-reducing endosymbionts in the free-living metamonad Anaeramoeba.</title>
        <authorList>
            <person name="Jerlstrom-Hultqvist J."/>
            <person name="Cepicka I."/>
            <person name="Gallot-Lavallee L."/>
            <person name="Salas-Leiva D."/>
            <person name="Curtis B.A."/>
            <person name="Zahonova K."/>
            <person name="Pipaliya S."/>
            <person name="Dacks J."/>
            <person name="Roger A.J."/>
        </authorList>
    </citation>
    <scope>NUCLEOTIDE SEQUENCE</scope>
    <source>
        <strain evidence="3">BMAN</strain>
    </source>
</reference>
<dbReference type="OMA" id="GHESISW"/>
<protein>
    <submittedName>
        <fullName evidence="3">Fam11a b protein</fullName>
    </submittedName>
</protein>
<dbReference type="AlphaFoldDB" id="A0A9Q0LV72"/>
<dbReference type="SUPFAM" id="SSF81383">
    <property type="entry name" value="F-box domain"/>
    <property type="match status" value="1"/>
</dbReference>
<feature type="transmembrane region" description="Helical" evidence="1">
    <location>
        <begin position="394"/>
        <end position="414"/>
    </location>
</feature>
<feature type="transmembrane region" description="Helical" evidence="1">
    <location>
        <begin position="42"/>
        <end position="59"/>
    </location>
</feature>
<dbReference type="InterPro" id="IPR036047">
    <property type="entry name" value="F-box-like_dom_sf"/>
</dbReference>
<gene>
    <name evidence="3" type="ORF">M0811_05575</name>
</gene>
<dbReference type="InterPro" id="IPR019396">
    <property type="entry name" value="TM_Fragile-X-F-assoc"/>
</dbReference>
<sequence>MKKIIYFFFDNNFQNLNNLPDEDPFINLPNESKQSKKNNKKFFSYFCFSLVLLEIFSYLDSPFYLGICSQVNSQFNLISDDVFLWRNCVRKFSPLIDFEKIAYISQDFHTLTYMNSLGLSYYFKSPEDQRKNLPISKQIMENPKKLFLDQITKIKKQKKRTKFRKMNQRKEKKVHHILYGKINHPLFVFLSFFCLTFIPLILINLRIDNEIRSSWVASFAPLFFVLAHFAIFSFFSFLENYYRRENPFWIDLSNIFASFLLIVFLVIFGLKLDQKSFKDVSLLVVCIPLYLITFLSILFVILEIREEKRMSERESRFILPKVIFYLHFQIYLFSLCISSFILSAKFDFGHESISWKSAFIPLFISSFSPLIIMLVFLIISFVKEEMNDIYKTIQIINFVNFVIALFFFGVEWMFSRKMDGVSYQNFAVVFLPLYILYACFTLFLCLLICVRNCGNC</sequence>
<feature type="transmembrane region" description="Helical" evidence="1">
    <location>
        <begin position="215"/>
        <end position="237"/>
    </location>
</feature>
<keyword evidence="4" id="KW-1185">Reference proteome</keyword>
<dbReference type="InterPro" id="IPR001810">
    <property type="entry name" value="F-box_dom"/>
</dbReference>
<dbReference type="Pfam" id="PF12937">
    <property type="entry name" value="F-box-like"/>
    <property type="match status" value="1"/>
</dbReference>
<dbReference type="EMBL" id="JAPDFW010000056">
    <property type="protein sequence ID" value="KAJ5077885.1"/>
    <property type="molecule type" value="Genomic_DNA"/>
</dbReference>
<keyword evidence="1" id="KW-1133">Transmembrane helix</keyword>
<name>A0A9Q0LV72_ANAIG</name>
<accession>A0A9Q0LV72</accession>